<evidence type="ECO:0000256" key="1">
    <source>
        <dbReference type="ARBA" id="ARBA00022603"/>
    </source>
</evidence>
<dbReference type="InterPro" id="IPR029063">
    <property type="entry name" value="SAM-dependent_MTases_sf"/>
</dbReference>
<gene>
    <name evidence="5" type="ORF">GTW20_09190</name>
</gene>
<dbReference type="RefSeq" id="WP_161110747.1">
    <property type="nucleotide sequence ID" value="NZ_WWHY01000001.1"/>
</dbReference>
<sequence length="281" mass="30956">MIPEVTGGSGPFTDEVIWNRLDGTHLPIGPFSDTTVERLIRSARLGPSPRILDIGCGLGAWILRALELHPDARGVGIDVSQGHVERAVADAERRGLGERFTAHVGDAWEFNGRFDEFDLVICVGLSDALGGTGKALRELIRPQLRDGGLILLGEPFWERTPDEATERALGIPAEYHTDLDGVYDMVMAGGGLPIDAHVSTPTEWDEYMWACVRALAEWGLDEAPPERKAEILRFMADYRDAWLRGVRGTLGFTTLLLRPLPLQLSVLTGRRPGWAAAPWMR</sequence>
<evidence type="ECO:0000313" key="6">
    <source>
        <dbReference type="Proteomes" id="UP000467124"/>
    </source>
</evidence>
<keyword evidence="1 5" id="KW-0489">Methyltransferase</keyword>
<accession>A0A7K2IR68</accession>
<dbReference type="InterPro" id="IPR041698">
    <property type="entry name" value="Methyltransf_25"/>
</dbReference>
<protein>
    <submittedName>
        <fullName evidence="5">Methyltransferase domain-containing protein</fullName>
    </submittedName>
</protein>
<dbReference type="SUPFAM" id="SSF53335">
    <property type="entry name" value="S-adenosyl-L-methionine-dependent methyltransferases"/>
    <property type="match status" value="1"/>
</dbReference>
<dbReference type="EMBL" id="WWHY01000001">
    <property type="protein sequence ID" value="MYR32441.1"/>
    <property type="molecule type" value="Genomic_DNA"/>
</dbReference>
<evidence type="ECO:0000313" key="5">
    <source>
        <dbReference type="EMBL" id="MYR32441.1"/>
    </source>
</evidence>
<dbReference type="PANTHER" id="PTHR43464:SF19">
    <property type="entry name" value="UBIQUINONE BIOSYNTHESIS O-METHYLTRANSFERASE, MITOCHONDRIAL"/>
    <property type="match status" value="1"/>
</dbReference>
<dbReference type="PANTHER" id="PTHR43464">
    <property type="entry name" value="METHYLTRANSFERASE"/>
    <property type="match status" value="1"/>
</dbReference>
<dbReference type="GO" id="GO:0032259">
    <property type="term" value="P:methylation"/>
    <property type="evidence" value="ECO:0007669"/>
    <property type="project" value="UniProtKB-KW"/>
</dbReference>
<reference evidence="5 6" key="1">
    <citation type="journal article" date="2019" name="Nat. Commun.">
        <title>The antimicrobial potential of Streptomyces from insect microbiomes.</title>
        <authorList>
            <person name="Chevrette M.G."/>
            <person name="Carlson C.M."/>
            <person name="Ortega H.E."/>
            <person name="Thomas C."/>
            <person name="Ananiev G.E."/>
            <person name="Barns K.J."/>
            <person name="Book A.J."/>
            <person name="Cagnazzo J."/>
            <person name="Carlos C."/>
            <person name="Flanigan W."/>
            <person name="Grubbs K.J."/>
            <person name="Horn H.A."/>
            <person name="Hoffmann F.M."/>
            <person name="Klassen J.L."/>
            <person name="Knack J.J."/>
            <person name="Lewin G.R."/>
            <person name="McDonald B.R."/>
            <person name="Muller L."/>
            <person name="Melo W.G.P."/>
            <person name="Pinto-Tomas A.A."/>
            <person name="Schmitz A."/>
            <person name="Wendt-Pienkowski E."/>
            <person name="Wildman S."/>
            <person name="Zhao M."/>
            <person name="Zhang F."/>
            <person name="Bugni T.S."/>
            <person name="Andes D.R."/>
            <person name="Pupo M.T."/>
            <person name="Currie C.R."/>
        </authorList>
    </citation>
    <scope>NUCLEOTIDE SEQUENCE [LARGE SCALE GENOMIC DNA]</scope>
    <source>
        <strain evidence="5 6">SID5840</strain>
    </source>
</reference>
<keyword evidence="3" id="KW-0949">S-adenosyl-L-methionine</keyword>
<evidence type="ECO:0000256" key="3">
    <source>
        <dbReference type="ARBA" id="ARBA00022691"/>
    </source>
</evidence>
<evidence type="ECO:0000256" key="2">
    <source>
        <dbReference type="ARBA" id="ARBA00022679"/>
    </source>
</evidence>
<dbReference type="CDD" id="cd02440">
    <property type="entry name" value="AdoMet_MTases"/>
    <property type="match status" value="1"/>
</dbReference>
<organism evidence="5 6">
    <name type="scientific">Nocardiopsis alba</name>
    <dbReference type="NCBI Taxonomy" id="53437"/>
    <lineage>
        <taxon>Bacteria</taxon>
        <taxon>Bacillati</taxon>
        <taxon>Actinomycetota</taxon>
        <taxon>Actinomycetes</taxon>
        <taxon>Streptosporangiales</taxon>
        <taxon>Nocardiopsidaceae</taxon>
        <taxon>Nocardiopsis</taxon>
    </lineage>
</organism>
<dbReference type="GO" id="GO:0008168">
    <property type="term" value="F:methyltransferase activity"/>
    <property type="evidence" value="ECO:0007669"/>
    <property type="project" value="UniProtKB-KW"/>
</dbReference>
<feature type="domain" description="Methyltransferase" evidence="4">
    <location>
        <begin position="51"/>
        <end position="141"/>
    </location>
</feature>
<proteinExistence type="predicted"/>
<comment type="caution">
    <text evidence="5">The sequence shown here is derived from an EMBL/GenBank/DDBJ whole genome shotgun (WGS) entry which is preliminary data.</text>
</comment>
<dbReference type="Pfam" id="PF13649">
    <property type="entry name" value="Methyltransf_25"/>
    <property type="match status" value="1"/>
</dbReference>
<keyword evidence="2 5" id="KW-0808">Transferase</keyword>
<dbReference type="AlphaFoldDB" id="A0A7K2IR68"/>
<dbReference type="Gene3D" id="3.40.50.150">
    <property type="entry name" value="Vaccinia Virus protein VP39"/>
    <property type="match status" value="1"/>
</dbReference>
<name>A0A7K2IR68_9ACTN</name>
<dbReference type="Proteomes" id="UP000467124">
    <property type="component" value="Unassembled WGS sequence"/>
</dbReference>
<evidence type="ECO:0000259" key="4">
    <source>
        <dbReference type="Pfam" id="PF13649"/>
    </source>
</evidence>